<dbReference type="Proteomes" id="UP000198832">
    <property type="component" value="Unassembled WGS sequence"/>
</dbReference>
<evidence type="ECO:0000256" key="2">
    <source>
        <dbReference type="ARBA" id="ARBA00022475"/>
    </source>
</evidence>
<feature type="transmembrane region" description="Helical" evidence="8">
    <location>
        <begin position="311"/>
        <end position="329"/>
    </location>
</feature>
<feature type="transmembrane region" description="Helical" evidence="8">
    <location>
        <begin position="336"/>
        <end position="355"/>
    </location>
</feature>
<evidence type="ECO:0000259" key="9">
    <source>
        <dbReference type="Pfam" id="PF13231"/>
    </source>
</evidence>
<keyword evidence="4 10" id="KW-0808">Transferase</keyword>
<reference evidence="10 11" key="1">
    <citation type="submission" date="2016-10" db="EMBL/GenBank/DDBJ databases">
        <authorList>
            <person name="de Groot N.N."/>
        </authorList>
    </citation>
    <scope>NUCLEOTIDE SEQUENCE [LARGE SCALE GENOMIC DNA]</scope>
    <source>
        <strain evidence="10 11">CGMCC 1.7056</strain>
    </source>
</reference>
<organism evidence="10 11">
    <name type="scientific">Nocardioides terrae</name>
    <dbReference type="NCBI Taxonomy" id="574651"/>
    <lineage>
        <taxon>Bacteria</taxon>
        <taxon>Bacillati</taxon>
        <taxon>Actinomycetota</taxon>
        <taxon>Actinomycetes</taxon>
        <taxon>Propionibacteriales</taxon>
        <taxon>Nocardioidaceae</taxon>
        <taxon>Nocardioides</taxon>
    </lineage>
</organism>
<keyword evidence="3 10" id="KW-0328">Glycosyltransferase</keyword>
<accession>A0A1I1GQU3</accession>
<feature type="transmembrane region" description="Helical" evidence="8">
    <location>
        <begin position="211"/>
        <end position="229"/>
    </location>
</feature>
<keyword evidence="6 8" id="KW-1133">Transmembrane helix</keyword>
<evidence type="ECO:0000256" key="8">
    <source>
        <dbReference type="SAM" id="Phobius"/>
    </source>
</evidence>
<dbReference type="InterPro" id="IPR038731">
    <property type="entry name" value="RgtA/B/C-like"/>
</dbReference>
<dbReference type="InterPro" id="IPR050297">
    <property type="entry name" value="LipidA_mod_glycosyltrf_83"/>
</dbReference>
<evidence type="ECO:0000256" key="7">
    <source>
        <dbReference type="ARBA" id="ARBA00023136"/>
    </source>
</evidence>
<evidence type="ECO:0000256" key="3">
    <source>
        <dbReference type="ARBA" id="ARBA00022676"/>
    </source>
</evidence>
<keyword evidence="11" id="KW-1185">Reference proteome</keyword>
<comment type="subcellular location">
    <subcellularLocation>
        <location evidence="1">Cell membrane</location>
        <topology evidence="1">Multi-pass membrane protein</topology>
    </subcellularLocation>
</comment>
<feature type="transmembrane region" description="Helical" evidence="8">
    <location>
        <begin position="113"/>
        <end position="133"/>
    </location>
</feature>
<dbReference type="RefSeq" id="WP_091121678.1">
    <property type="nucleotide sequence ID" value="NZ_FOLB01000004.1"/>
</dbReference>
<proteinExistence type="predicted"/>
<dbReference type="GO" id="GO:0009103">
    <property type="term" value="P:lipopolysaccharide biosynthetic process"/>
    <property type="evidence" value="ECO:0007669"/>
    <property type="project" value="UniProtKB-ARBA"/>
</dbReference>
<dbReference type="GO" id="GO:0016763">
    <property type="term" value="F:pentosyltransferase activity"/>
    <property type="evidence" value="ECO:0007669"/>
    <property type="project" value="TreeGrafter"/>
</dbReference>
<keyword evidence="7 8" id="KW-0472">Membrane</keyword>
<feature type="transmembrane region" description="Helical" evidence="8">
    <location>
        <begin position="81"/>
        <end position="101"/>
    </location>
</feature>
<feature type="domain" description="Glycosyltransferase RgtA/B/C/D-like" evidence="9">
    <location>
        <begin position="60"/>
        <end position="229"/>
    </location>
</feature>
<dbReference type="OrthoDB" id="5166595at2"/>
<dbReference type="GO" id="GO:0005886">
    <property type="term" value="C:plasma membrane"/>
    <property type="evidence" value="ECO:0007669"/>
    <property type="project" value="UniProtKB-SubCell"/>
</dbReference>
<name>A0A1I1GQU3_9ACTN</name>
<evidence type="ECO:0000256" key="1">
    <source>
        <dbReference type="ARBA" id="ARBA00004651"/>
    </source>
</evidence>
<dbReference type="PANTHER" id="PTHR33908">
    <property type="entry name" value="MANNOSYLTRANSFERASE YKCB-RELATED"/>
    <property type="match status" value="1"/>
</dbReference>
<feature type="transmembrane region" description="Helical" evidence="8">
    <location>
        <begin position="288"/>
        <end position="305"/>
    </location>
</feature>
<feature type="transmembrane region" description="Helical" evidence="8">
    <location>
        <begin position="262"/>
        <end position="281"/>
    </location>
</feature>
<feature type="transmembrane region" description="Helical" evidence="8">
    <location>
        <begin position="12"/>
        <end position="35"/>
    </location>
</feature>
<keyword evidence="2" id="KW-1003">Cell membrane</keyword>
<evidence type="ECO:0000256" key="5">
    <source>
        <dbReference type="ARBA" id="ARBA00022692"/>
    </source>
</evidence>
<evidence type="ECO:0000256" key="6">
    <source>
        <dbReference type="ARBA" id="ARBA00022989"/>
    </source>
</evidence>
<dbReference type="Pfam" id="PF13231">
    <property type="entry name" value="PMT_2"/>
    <property type="match status" value="1"/>
</dbReference>
<dbReference type="PANTHER" id="PTHR33908:SF11">
    <property type="entry name" value="MEMBRANE PROTEIN"/>
    <property type="match status" value="1"/>
</dbReference>
<evidence type="ECO:0000313" key="11">
    <source>
        <dbReference type="Proteomes" id="UP000198832"/>
    </source>
</evidence>
<protein>
    <submittedName>
        <fullName evidence="10">Dolichyl-phosphate-mannose-protein mannosyltransferase</fullName>
    </submittedName>
</protein>
<keyword evidence="5 8" id="KW-0812">Transmembrane</keyword>
<evidence type="ECO:0000313" key="10">
    <source>
        <dbReference type="EMBL" id="SFC14149.1"/>
    </source>
</evidence>
<dbReference type="STRING" id="574651.SAMN04487968_10444"/>
<gene>
    <name evidence="10" type="ORF">SAMN04487968_10444</name>
</gene>
<feature type="transmembrane region" description="Helical" evidence="8">
    <location>
        <begin position="186"/>
        <end position="204"/>
    </location>
</feature>
<dbReference type="EMBL" id="FOLB01000004">
    <property type="protein sequence ID" value="SFC14149.1"/>
    <property type="molecule type" value="Genomic_DNA"/>
</dbReference>
<dbReference type="AlphaFoldDB" id="A0A1I1GQU3"/>
<evidence type="ECO:0000256" key="4">
    <source>
        <dbReference type="ARBA" id="ARBA00022679"/>
    </source>
</evidence>
<sequence>MPNVPLAASRSVGRGVAPGVLAVAVVQAVALLLLAPHYGPHRDELYFTSAGHRLAWGYPDQPALTALLARAADLVAPHSVLALRVPSVLASVGVTLLTSWFARALGGTRSAQIVAAVVCAASVIVLALGHLLSTATFDMLTWTAVLALVTAALRAGTGPSDVHRARWLWLGAGLVAGVGLNNKHAVAFLLVSLLVALAVCGASRPALRTPWPWLAAALAALLWLPNLVWQAQHDWPVFALAADIREEYGGLGERVAYVGETLIMFSPLIAVVWITGLVALLRRPHWRLLRPLPVTFLILAGWFLVAGGKGYYLAGAIPPLLAAGCVVVAERWARLRLVVASAVLALSAAVAWPIFLPVLPVHTWAGTFYADAGEDQRETVGWPAYTDEIRAVVAGLTPAQRRTAVVFTQNYGEAGAAEWYDVGLPVFSGHNGWRNWGPPPAGAGPVVVVGDLDAERFFTGCREVARLDNHHDLDAEEQGAPVRVCDDPDGSWAEQWPRLSHYDA</sequence>